<dbReference type="EMBL" id="FJVC01000183">
    <property type="protein sequence ID" value="CZT44669.1"/>
    <property type="molecule type" value="Genomic_DNA"/>
</dbReference>
<accession>A0A1E1M6E3</accession>
<sequence length="51" mass="5896">MNIMRRDALYASMGLSISISWQLATRTGHTGTLRRHHKSTPVYFRTPYIAM</sequence>
<reference evidence="2" key="1">
    <citation type="submission" date="2016-03" db="EMBL/GenBank/DDBJ databases">
        <authorList>
            <person name="Guldener U."/>
        </authorList>
    </citation>
    <scope>NUCLEOTIDE SEQUENCE [LARGE SCALE GENOMIC DNA]</scope>
</reference>
<evidence type="ECO:0000313" key="1">
    <source>
        <dbReference type="EMBL" id="CZT44669.1"/>
    </source>
</evidence>
<gene>
    <name evidence="1" type="ORF">RSE6_04868</name>
</gene>
<name>A0A1E1M6E3_RHYSE</name>
<organism evidence="1 2">
    <name type="scientific">Rhynchosporium secalis</name>
    <name type="common">Barley scald fungus</name>
    <dbReference type="NCBI Taxonomy" id="38038"/>
    <lineage>
        <taxon>Eukaryota</taxon>
        <taxon>Fungi</taxon>
        <taxon>Dikarya</taxon>
        <taxon>Ascomycota</taxon>
        <taxon>Pezizomycotina</taxon>
        <taxon>Leotiomycetes</taxon>
        <taxon>Helotiales</taxon>
        <taxon>Ploettnerulaceae</taxon>
        <taxon>Rhynchosporium</taxon>
    </lineage>
</organism>
<proteinExistence type="predicted"/>
<dbReference type="Proteomes" id="UP000177625">
    <property type="component" value="Unassembled WGS sequence"/>
</dbReference>
<protein>
    <submittedName>
        <fullName evidence="1">Uncharacterized protein</fullName>
    </submittedName>
</protein>
<dbReference type="AlphaFoldDB" id="A0A1E1M6E3"/>
<evidence type="ECO:0000313" key="2">
    <source>
        <dbReference type="Proteomes" id="UP000177625"/>
    </source>
</evidence>
<keyword evidence="2" id="KW-1185">Reference proteome</keyword>